<feature type="binding site" evidence="7">
    <location>
        <position position="193"/>
    </location>
    <ligand>
        <name>Fe(2+)</name>
        <dbReference type="ChEBI" id="CHEBI:29033"/>
    </ligand>
</feature>
<sequence length="322" mass="34722">MTSAFDSVLLVGFGGPTPGCCRRHADCPGEAYCYVENVVGGRAGSADRIREVAAHYAHFGGFSPFSYFSQKQAGALETALDAAGKPLPVYVGFRFWTPYVREALAEMARRGLRRALAIVLAPHRAKVSWEAYQGAARAAREDIGAGAPEVEFLDAPWFDHPAFIEAVADCVRRAAGRMGTGRFERARLIFTAHSIPVPMAKVSPYEREFSRTAVLAAEALGVKRFEIGYQSSASDVPGTWLEPDVTDVVRKAAGEGARDVVLAPIGFICDHVEVLYDLDEEAREAAEEAGLGYFRAPTVGTHPAFIRMLRDLVLARAAGGAA</sequence>
<evidence type="ECO:0000256" key="3">
    <source>
        <dbReference type="ARBA" id="ARBA00023133"/>
    </source>
</evidence>
<comment type="catalytic activity">
    <reaction evidence="7">
        <text>heme b + 2 H(+) = protoporphyrin IX + Fe(2+)</text>
        <dbReference type="Rhea" id="RHEA:22584"/>
        <dbReference type="ChEBI" id="CHEBI:15378"/>
        <dbReference type="ChEBI" id="CHEBI:29033"/>
        <dbReference type="ChEBI" id="CHEBI:57306"/>
        <dbReference type="ChEBI" id="CHEBI:60344"/>
        <dbReference type="EC" id="4.98.1.1"/>
    </reaction>
</comment>
<gene>
    <name evidence="7 9" type="primary">hemH</name>
    <name evidence="9" type="ORF">HYZ11_13580</name>
</gene>
<keyword evidence="7" id="KW-0963">Cytoplasm</keyword>
<comment type="similarity">
    <text evidence="1 7 8">Belongs to the ferrochelatase family.</text>
</comment>
<comment type="function">
    <text evidence="7">Catalyzes the ferrous insertion into protoporphyrin IX.</text>
</comment>
<proteinExistence type="inferred from homology"/>
<dbReference type="InterPro" id="IPR033644">
    <property type="entry name" value="Ferrochelatase_C"/>
</dbReference>
<feature type="binding site" evidence="7">
    <location>
        <position position="273"/>
    </location>
    <ligand>
        <name>Fe(2+)</name>
        <dbReference type="ChEBI" id="CHEBI:29033"/>
    </ligand>
</feature>
<organism evidence="9 10">
    <name type="scientific">Tectimicrobiota bacterium</name>
    <dbReference type="NCBI Taxonomy" id="2528274"/>
    <lineage>
        <taxon>Bacteria</taxon>
        <taxon>Pseudomonadati</taxon>
        <taxon>Nitrospinota/Tectimicrobiota group</taxon>
        <taxon>Candidatus Tectimicrobiota</taxon>
    </lineage>
</organism>
<name>A0A932I3Q2_UNCTE</name>
<dbReference type="Pfam" id="PF00762">
    <property type="entry name" value="Ferrochelatase"/>
    <property type="match status" value="1"/>
</dbReference>
<evidence type="ECO:0000256" key="2">
    <source>
        <dbReference type="ARBA" id="ARBA00023004"/>
    </source>
</evidence>
<keyword evidence="2 7" id="KW-0408">Iron</keyword>
<evidence type="ECO:0000256" key="7">
    <source>
        <dbReference type="HAMAP-Rule" id="MF_00323"/>
    </source>
</evidence>
<evidence type="ECO:0000313" key="9">
    <source>
        <dbReference type="EMBL" id="MBI3128629.1"/>
    </source>
</evidence>
<evidence type="ECO:0000256" key="4">
    <source>
        <dbReference type="ARBA" id="ARBA00023239"/>
    </source>
</evidence>
<protein>
    <recommendedName>
        <fullName evidence="7">Ferrochelatase</fullName>
        <ecNumber evidence="7">4.98.1.1</ecNumber>
    </recommendedName>
    <alternativeName>
        <fullName evidence="7">Heme synthase</fullName>
    </alternativeName>
    <alternativeName>
        <fullName evidence="7">Protoheme ferro-lyase</fullName>
    </alternativeName>
</protein>
<dbReference type="PANTHER" id="PTHR11108:SF1">
    <property type="entry name" value="FERROCHELATASE, MITOCHONDRIAL"/>
    <property type="match status" value="1"/>
</dbReference>
<dbReference type="CDD" id="cd00419">
    <property type="entry name" value="Ferrochelatase_C"/>
    <property type="match status" value="1"/>
</dbReference>
<accession>A0A932I3Q2</accession>
<dbReference type="AlphaFoldDB" id="A0A932I3Q2"/>
<comment type="subcellular location">
    <subcellularLocation>
        <location evidence="7">Cytoplasm</location>
    </subcellularLocation>
</comment>
<dbReference type="Proteomes" id="UP000782312">
    <property type="component" value="Unassembled WGS sequence"/>
</dbReference>
<keyword evidence="5 7" id="KW-0627">Porphyrin biosynthesis</keyword>
<evidence type="ECO:0000256" key="5">
    <source>
        <dbReference type="ARBA" id="ARBA00023244"/>
    </source>
</evidence>
<dbReference type="InterPro" id="IPR001015">
    <property type="entry name" value="Ferrochelatase"/>
</dbReference>
<dbReference type="GO" id="GO:0005737">
    <property type="term" value="C:cytoplasm"/>
    <property type="evidence" value="ECO:0007669"/>
    <property type="project" value="UniProtKB-SubCell"/>
</dbReference>
<keyword evidence="7" id="KW-0479">Metal-binding</keyword>
<dbReference type="NCBIfam" id="TIGR00109">
    <property type="entry name" value="hemH"/>
    <property type="match status" value="1"/>
</dbReference>
<comment type="caution">
    <text evidence="9">The sequence shown here is derived from an EMBL/GenBank/DDBJ whole genome shotgun (WGS) entry which is preliminary data.</text>
</comment>
<dbReference type="EC" id="4.98.1.1" evidence="7"/>
<evidence type="ECO:0000256" key="8">
    <source>
        <dbReference type="RuleBase" id="RU004185"/>
    </source>
</evidence>
<comment type="pathway">
    <text evidence="7">Porphyrin-containing compound metabolism; protoheme biosynthesis; protoheme from protoporphyrin-IX: step 1/1.</text>
</comment>
<dbReference type="SUPFAM" id="SSF53800">
    <property type="entry name" value="Chelatase"/>
    <property type="match status" value="1"/>
</dbReference>
<dbReference type="HAMAP" id="MF_00323">
    <property type="entry name" value="Ferrochelatase"/>
    <property type="match status" value="1"/>
</dbReference>
<dbReference type="Gene3D" id="3.40.50.1400">
    <property type="match status" value="2"/>
</dbReference>
<evidence type="ECO:0000313" key="10">
    <source>
        <dbReference type="Proteomes" id="UP000782312"/>
    </source>
</evidence>
<dbReference type="GO" id="GO:0046872">
    <property type="term" value="F:metal ion binding"/>
    <property type="evidence" value="ECO:0007669"/>
    <property type="project" value="UniProtKB-KW"/>
</dbReference>
<keyword evidence="4 7" id="KW-0456">Lyase</keyword>
<dbReference type="PANTHER" id="PTHR11108">
    <property type="entry name" value="FERROCHELATASE"/>
    <property type="match status" value="1"/>
</dbReference>
<evidence type="ECO:0000256" key="1">
    <source>
        <dbReference type="ARBA" id="ARBA00007718"/>
    </source>
</evidence>
<dbReference type="GO" id="GO:0006783">
    <property type="term" value="P:heme biosynthetic process"/>
    <property type="evidence" value="ECO:0007669"/>
    <property type="project" value="UniProtKB-UniRule"/>
</dbReference>
<comment type="catalytic activity">
    <reaction evidence="6">
        <text>Fe-coproporphyrin III + 2 H(+) = coproporphyrin III + Fe(2+)</text>
        <dbReference type="Rhea" id="RHEA:49572"/>
        <dbReference type="ChEBI" id="CHEBI:15378"/>
        <dbReference type="ChEBI" id="CHEBI:29033"/>
        <dbReference type="ChEBI" id="CHEBI:68438"/>
        <dbReference type="ChEBI" id="CHEBI:131725"/>
        <dbReference type="EC" id="4.99.1.9"/>
    </reaction>
    <physiologicalReaction direction="right-to-left" evidence="6">
        <dbReference type="Rhea" id="RHEA:49574"/>
    </physiologicalReaction>
</comment>
<dbReference type="GO" id="GO:0004325">
    <property type="term" value="F:ferrochelatase activity"/>
    <property type="evidence" value="ECO:0007669"/>
    <property type="project" value="UniProtKB-UniRule"/>
</dbReference>
<keyword evidence="3 7" id="KW-0350">Heme biosynthesis</keyword>
<evidence type="ECO:0000256" key="6">
    <source>
        <dbReference type="ARBA" id="ARBA00024536"/>
    </source>
</evidence>
<reference evidence="9" key="1">
    <citation type="submission" date="2020-07" db="EMBL/GenBank/DDBJ databases">
        <title>Huge and variable diversity of episymbiotic CPR bacteria and DPANN archaea in groundwater ecosystems.</title>
        <authorList>
            <person name="He C.Y."/>
            <person name="Keren R."/>
            <person name="Whittaker M."/>
            <person name="Farag I.F."/>
            <person name="Doudna J."/>
            <person name="Cate J.H.D."/>
            <person name="Banfield J.F."/>
        </authorList>
    </citation>
    <scope>NUCLEOTIDE SEQUENCE</scope>
    <source>
        <strain evidence="9">NC_groundwater_763_Ag_S-0.2um_68_21</strain>
    </source>
</reference>
<dbReference type="EMBL" id="JACPUR010000034">
    <property type="protein sequence ID" value="MBI3128629.1"/>
    <property type="molecule type" value="Genomic_DNA"/>
</dbReference>